<comment type="caution">
    <text evidence="1">The sequence shown here is derived from an EMBL/GenBank/DDBJ whole genome shotgun (WGS) entry which is preliminary data.</text>
</comment>
<evidence type="ECO:0008006" key="3">
    <source>
        <dbReference type="Google" id="ProtNLM"/>
    </source>
</evidence>
<evidence type="ECO:0000313" key="1">
    <source>
        <dbReference type="EMBL" id="CAH1857131.1"/>
    </source>
</evidence>
<organism evidence="1 2">
    <name type="scientific">Convivina praedatoris</name>
    <dbReference type="NCBI Taxonomy" id="2880963"/>
    <lineage>
        <taxon>Bacteria</taxon>
        <taxon>Bacillati</taxon>
        <taxon>Bacillota</taxon>
        <taxon>Bacilli</taxon>
        <taxon>Lactobacillales</taxon>
        <taxon>Lactobacillaceae</taxon>
        <taxon>Convivina</taxon>
    </lineage>
</organism>
<dbReference type="EMBL" id="CAKOEU010000008">
    <property type="protein sequence ID" value="CAH1857131.1"/>
    <property type="molecule type" value="Genomic_DNA"/>
</dbReference>
<name>A0ABM9D4D9_9LACO</name>
<dbReference type="RefSeq" id="WP_248706772.1">
    <property type="nucleotide sequence ID" value="NZ_CAKOEU010000008.1"/>
</dbReference>
<sequence length="137" mass="15871">MDTIIDEIIKQYDEYNVKLLTASSLDSDVPDIADLSTRQVVINKSSKYGNQLPFRMAHELMHIVNSEPYSSRMVAYHVYDVGNPEEHIANIEAIKLLLSLFGESHHEFNWLHFMNDCGIPSYLEDDVKKYVQLTDRH</sequence>
<reference evidence="1" key="1">
    <citation type="submission" date="2022-03" db="EMBL/GenBank/DDBJ databases">
        <authorList>
            <person name="Hettiarachchi G."/>
        </authorList>
    </citation>
    <scope>NUCLEOTIDE SEQUENCE</scope>
    <source>
        <strain evidence="1">LMG 32447</strain>
    </source>
</reference>
<evidence type="ECO:0000313" key="2">
    <source>
        <dbReference type="Proteomes" id="UP000838102"/>
    </source>
</evidence>
<protein>
    <recommendedName>
        <fullName evidence="3">IrrE N-terminal-like domain-containing protein</fullName>
    </recommendedName>
</protein>
<proteinExistence type="predicted"/>
<accession>A0ABM9D4D9</accession>
<gene>
    <name evidence="1" type="ORF">LMG032447_01454</name>
</gene>
<dbReference type="Proteomes" id="UP000838102">
    <property type="component" value="Unassembled WGS sequence"/>
</dbReference>
<keyword evidence="2" id="KW-1185">Reference proteome</keyword>